<sequence>MTLRGGSYPTTIGITIRNSQAVHSWIAADKETPLLNRKVIISCAVTGATHTPSMSEYLPLTPAQIAAQSIEAAEAGAAILHLHARNPADGKPTPSPDVFRQFVPAIVEATDAVINITTGGSTRMTLADRLAYPRLAKPEMCSLNMGSMNFSIHPIAARMPSWRYDWEKDYIEGMEDTIFRNTFKDIKSILLELGESGTRFEFECYDVGHLYNLAHFVDQGLIKPPFFIQSVFGILGGLGADPENMTVMRSTADRLFGRENYQFSILGAGRHQMAFVTMGAIMGGNVRVGLEDSVYLSKGVKAESNAQQVRKIRRILEELSFEIATPAEARQMLGLKGADKVSF</sequence>
<dbReference type="Proteomes" id="UP000598032">
    <property type="component" value="Unassembled WGS sequence"/>
</dbReference>
<dbReference type="PANTHER" id="PTHR37418:SF2">
    <property type="entry name" value="3-KETO-5-AMINOHEXANOATE CLEAVAGE ENZYME"/>
    <property type="match status" value="1"/>
</dbReference>
<dbReference type="EMBL" id="CAJHCP010000003">
    <property type="protein sequence ID" value="CAD6523812.1"/>
    <property type="molecule type" value="Genomic_DNA"/>
</dbReference>
<reference evidence="5 6" key="1">
    <citation type="submission" date="2020-10" db="EMBL/GenBank/DDBJ databases">
        <authorList>
            <person name="Peeters C."/>
        </authorList>
    </citation>
    <scope>NUCLEOTIDE SEQUENCE [LARGE SCALE GENOMIC DNA]</scope>
    <source>
        <strain evidence="5 6">LMG 28140</strain>
    </source>
</reference>
<dbReference type="GO" id="GO:0016746">
    <property type="term" value="F:acyltransferase activity"/>
    <property type="evidence" value="ECO:0007669"/>
    <property type="project" value="UniProtKB-KW"/>
</dbReference>
<keyword evidence="6" id="KW-1185">Reference proteome</keyword>
<dbReference type="EC" id="2.3.1.247" evidence="5"/>
<dbReference type="PANTHER" id="PTHR37418">
    <property type="entry name" value="3-KETO-5-AMINOHEXANOATE CLEAVAGE ENZYME-RELATED"/>
    <property type="match status" value="1"/>
</dbReference>
<evidence type="ECO:0000313" key="6">
    <source>
        <dbReference type="Proteomes" id="UP000598032"/>
    </source>
</evidence>
<keyword evidence="4" id="KW-0862">Zinc</keyword>
<dbReference type="InterPro" id="IPR013785">
    <property type="entry name" value="Aldolase_TIM"/>
</dbReference>
<evidence type="ECO:0000256" key="1">
    <source>
        <dbReference type="ARBA" id="ARBA00001947"/>
    </source>
</evidence>
<gene>
    <name evidence="5" type="primary">kce_2</name>
    <name evidence="5" type="ORF">LMG28140_01532</name>
</gene>
<proteinExistence type="predicted"/>
<evidence type="ECO:0000256" key="4">
    <source>
        <dbReference type="ARBA" id="ARBA00022833"/>
    </source>
</evidence>
<evidence type="ECO:0000256" key="3">
    <source>
        <dbReference type="ARBA" id="ARBA00022723"/>
    </source>
</evidence>
<dbReference type="Gene3D" id="3.20.20.70">
    <property type="entry name" value="Aldolase class I"/>
    <property type="match status" value="1"/>
</dbReference>
<protein>
    <submittedName>
        <fullName evidence="5">3-keto-5-aminohexanoate cleavage enzyme</fullName>
        <ecNumber evidence="5">2.3.1.247</ecNumber>
    </submittedName>
</protein>
<keyword evidence="2 5" id="KW-0808">Transferase</keyword>
<organism evidence="5 6">
    <name type="scientific">Paraburkholderia metrosideri</name>
    <dbReference type="NCBI Taxonomy" id="580937"/>
    <lineage>
        <taxon>Bacteria</taxon>
        <taxon>Pseudomonadati</taxon>
        <taxon>Pseudomonadota</taxon>
        <taxon>Betaproteobacteria</taxon>
        <taxon>Burkholderiales</taxon>
        <taxon>Burkholderiaceae</taxon>
        <taxon>Paraburkholderia</taxon>
    </lineage>
</organism>
<evidence type="ECO:0000313" key="5">
    <source>
        <dbReference type="EMBL" id="CAD6523812.1"/>
    </source>
</evidence>
<dbReference type="Pfam" id="PF05853">
    <property type="entry name" value="BKACE"/>
    <property type="match status" value="1"/>
</dbReference>
<comment type="caution">
    <text evidence="5">The sequence shown here is derived from an EMBL/GenBank/DDBJ whole genome shotgun (WGS) entry which is preliminary data.</text>
</comment>
<name>A0ABN7HMY1_9BURK</name>
<keyword evidence="3" id="KW-0479">Metal-binding</keyword>
<evidence type="ECO:0000256" key="2">
    <source>
        <dbReference type="ARBA" id="ARBA00022679"/>
    </source>
</evidence>
<dbReference type="InterPro" id="IPR008567">
    <property type="entry name" value="BKACE"/>
</dbReference>
<comment type="cofactor">
    <cofactor evidence="1">
        <name>Zn(2+)</name>
        <dbReference type="ChEBI" id="CHEBI:29105"/>
    </cofactor>
</comment>
<accession>A0ABN7HMY1</accession>
<keyword evidence="5" id="KW-0012">Acyltransferase</keyword>